<name>A0A5C0UHR8_9PROT</name>
<dbReference type="EMBL" id="CP043314">
    <property type="protein sequence ID" value="QEK39260.1"/>
    <property type="molecule type" value="Genomic_DNA"/>
</dbReference>
<evidence type="ECO:0000256" key="6">
    <source>
        <dbReference type="SAM" id="MobiDB-lite"/>
    </source>
</evidence>
<evidence type="ECO:0000256" key="3">
    <source>
        <dbReference type="ARBA" id="ARBA00022722"/>
    </source>
</evidence>
<feature type="domain" description="DHHA1" evidence="8">
    <location>
        <begin position="411"/>
        <end position="506"/>
    </location>
</feature>
<feature type="domain" description="DDH" evidence="7">
    <location>
        <begin position="92"/>
        <end position="249"/>
    </location>
</feature>
<evidence type="ECO:0000259" key="7">
    <source>
        <dbReference type="Pfam" id="PF01368"/>
    </source>
</evidence>
<dbReference type="KEGG" id="nabu:FZC36_02400"/>
<dbReference type="InterPro" id="IPR051673">
    <property type="entry name" value="SSDNA_exonuclease_RecJ"/>
</dbReference>
<sequence>MNIFYLGKKTLRGNYLSFNDSNNEEIKKVQDSFDLNRLEAILALSRVEGIDKLGNIHKFLNDRISAYMQNVTLIDFEKALERIYIALEKKEKICILGDYDVDGITSTVMWMDFFRAYGIEVEYRIPNRSDGYGHDPDVLKSIDCSLFLILDCGSSQDFYGIQKNTANNSKKDICIIDHHQTANDPNVYAFVNPNRADSDIRTQEEYKNLCTAGLCFIFIYKISEMIEERKKVRQNISPKVFMDLVALGTIGDCMKLSGLNRAYVRYGLQIVSLTKRIGLRSLIDNLGLGNIAAGDVAFYICPCINAAGRIHSSGLAVDLLFTKDSVEAERLSKSLISLNTKRKEMEKKALDEALVKVYKEIHKEIKFMDINNNLEPDKQRDSEEEKIPERDDANNEPNVDSKQKSDNESQSVVIVRDKDWHPGLVGIIAGRIKEKENVPVFVFYKIGNEWKGSARSVKGCNIGAVIHESVLNGLATSGGGHDMAGGVAVNDEKFSEWKNWINQKIHKMNLVPEKIINIDAFLNLNGLNMTNVSKITPFGMGNPYPKIILSNVLMLSVMERGNHIMISVKDEKYKRTFWMFNSKEIAKDILENRYYDLILSLSEKKNHNVIDILKR</sequence>
<comment type="similarity">
    <text evidence="1">Belongs to the RecJ family.</text>
</comment>
<evidence type="ECO:0000313" key="10">
    <source>
        <dbReference type="EMBL" id="QEK39260.1"/>
    </source>
</evidence>
<proteinExistence type="inferred from homology"/>
<protein>
    <recommendedName>
        <fullName evidence="2">Single-stranded-DNA-specific exonuclease RecJ</fullName>
    </recommendedName>
</protein>
<dbReference type="GO" id="GO:0004527">
    <property type="term" value="F:exonuclease activity"/>
    <property type="evidence" value="ECO:0007669"/>
    <property type="project" value="UniProtKB-KW"/>
</dbReference>
<evidence type="ECO:0000256" key="1">
    <source>
        <dbReference type="ARBA" id="ARBA00005915"/>
    </source>
</evidence>
<dbReference type="InterPro" id="IPR003156">
    <property type="entry name" value="DHHA1_dom"/>
</dbReference>
<dbReference type="InterPro" id="IPR001667">
    <property type="entry name" value="DDH_dom"/>
</dbReference>
<gene>
    <name evidence="10" type="ORF">FZC36_02400</name>
</gene>
<dbReference type="InterPro" id="IPR038763">
    <property type="entry name" value="DHH_sf"/>
</dbReference>
<accession>A0A5C0UHR8</accession>
<dbReference type="PANTHER" id="PTHR30255:SF2">
    <property type="entry name" value="SINGLE-STRANDED-DNA-SPECIFIC EXONUCLEASE RECJ"/>
    <property type="match status" value="1"/>
</dbReference>
<keyword evidence="3" id="KW-0540">Nuclease</keyword>
<keyword evidence="4" id="KW-0378">Hydrolase</keyword>
<reference evidence="10 11" key="1">
    <citation type="submission" date="2019-08" db="EMBL/GenBank/DDBJ databases">
        <title>Highly reduced genomes of protist endosymbionts show evolutionary convergence.</title>
        <authorList>
            <person name="George E."/>
            <person name="Husnik F."/>
            <person name="Tashyreva D."/>
            <person name="Prokopchuk G."/>
            <person name="Horak A."/>
            <person name="Kwong W.K."/>
            <person name="Lukes J."/>
            <person name="Keeling P.J."/>
        </authorList>
    </citation>
    <scope>NUCLEOTIDE SEQUENCE [LARGE SCALE GENOMIC DNA]</scope>
    <source>
        <strain evidence="10">1604HC</strain>
    </source>
</reference>
<dbReference type="Pfam" id="PF01368">
    <property type="entry name" value="DHH"/>
    <property type="match status" value="1"/>
</dbReference>
<dbReference type="InterPro" id="IPR041122">
    <property type="entry name" value="RecJ_OB"/>
</dbReference>
<dbReference type="Gene3D" id="3.90.1640.30">
    <property type="match status" value="1"/>
</dbReference>
<dbReference type="Pfam" id="PF02272">
    <property type="entry name" value="DHHA1"/>
    <property type="match status" value="1"/>
</dbReference>
<feature type="region of interest" description="Disordered" evidence="6">
    <location>
        <begin position="372"/>
        <end position="412"/>
    </location>
</feature>
<evidence type="ECO:0000259" key="9">
    <source>
        <dbReference type="Pfam" id="PF17768"/>
    </source>
</evidence>
<dbReference type="Gene3D" id="3.10.310.30">
    <property type="match status" value="1"/>
</dbReference>
<dbReference type="Pfam" id="PF17768">
    <property type="entry name" value="RecJ_OB"/>
    <property type="match status" value="1"/>
</dbReference>
<keyword evidence="11" id="KW-1185">Reference proteome</keyword>
<evidence type="ECO:0000313" key="11">
    <source>
        <dbReference type="Proteomes" id="UP000324924"/>
    </source>
</evidence>
<feature type="domain" description="RecJ OB" evidence="9">
    <location>
        <begin position="519"/>
        <end position="605"/>
    </location>
</feature>
<dbReference type="SUPFAM" id="SSF64182">
    <property type="entry name" value="DHH phosphoesterases"/>
    <property type="match status" value="1"/>
</dbReference>
<dbReference type="GO" id="GO:0003676">
    <property type="term" value="F:nucleic acid binding"/>
    <property type="evidence" value="ECO:0007669"/>
    <property type="project" value="InterPro"/>
</dbReference>
<dbReference type="AlphaFoldDB" id="A0A5C0UHR8"/>
<dbReference type="PANTHER" id="PTHR30255">
    <property type="entry name" value="SINGLE-STRANDED-DNA-SPECIFIC EXONUCLEASE RECJ"/>
    <property type="match status" value="1"/>
</dbReference>
<keyword evidence="5" id="KW-0269">Exonuclease</keyword>
<dbReference type="RefSeq" id="WP_148972383.1">
    <property type="nucleotide sequence ID" value="NZ_CP043314.1"/>
</dbReference>
<dbReference type="Proteomes" id="UP000324924">
    <property type="component" value="Chromosome"/>
</dbReference>
<dbReference type="OrthoDB" id="9809852at2"/>
<feature type="compositionally biased region" description="Basic and acidic residues" evidence="6">
    <location>
        <begin position="375"/>
        <end position="407"/>
    </location>
</feature>
<evidence type="ECO:0000259" key="8">
    <source>
        <dbReference type="Pfam" id="PF02272"/>
    </source>
</evidence>
<evidence type="ECO:0000256" key="4">
    <source>
        <dbReference type="ARBA" id="ARBA00022801"/>
    </source>
</evidence>
<evidence type="ECO:0000256" key="5">
    <source>
        <dbReference type="ARBA" id="ARBA00022839"/>
    </source>
</evidence>
<evidence type="ECO:0000256" key="2">
    <source>
        <dbReference type="ARBA" id="ARBA00019841"/>
    </source>
</evidence>
<organism evidence="10 11">
    <name type="scientific">Candidatus Nesciobacter abundans</name>
    <dbReference type="NCBI Taxonomy" id="2601668"/>
    <lineage>
        <taxon>Bacteria</taxon>
        <taxon>Pseudomonadati</taxon>
        <taxon>Pseudomonadota</taxon>
        <taxon>Alphaproteobacteria</taxon>
        <taxon>Holosporales</taxon>
        <taxon>Holosporaceae</taxon>
        <taxon>Candidatus Nesciobacter</taxon>
    </lineage>
</organism>